<reference evidence="4 5" key="1">
    <citation type="submission" date="2024-11" db="EMBL/GenBank/DDBJ databases">
        <title>A near-complete genome assembly of Cinchona calisaya.</title>
        <authorList>
            <person name="Lian D.C."/>
            <person name="Zhao X.W."/>
            <person name="Wei L."/>
        </authorList>
    </citation>
    <scope>NUCLEOTIDE SEQUENCE [LARGE SCALE GENOMIC DNA]</scope>
    <source>
        <tissue evidence="4">Nenye</tissue>
    </source>
</reference>
<keyword evidence="5" id="KW-1185">Reference proteome</keyword>
<dbReference type="AlphaFoldDB" id="A0ABD2Y832"/>
<organism evidence="4 5">
    <name type="scientific">Cinchona calisaya</name>
    <dbReference type="NCBI Taxonomy" id="153742"/>
    <lineage>
        <taxon>Eukaryota</taxon>
        <taxon>Viridiplantae</taxon>
        <taxon>Streptophyta</taxon>
        <taxon>Embryophyta</taxon>
        <taxon>Tracheophyta</taxon>
        <taxon>Spermatophyta</taxon>
        <taxon>Magnoliopsida</taxon>
        <taxon>eudicotyledons</taxon>
        <taxon>Gunneridae</taxon>
        <taxon>Pentapetalae</taxon>
        <taxon>asterids</taxon>
        <taxon>lamiids</taxon>
        <taxon>Gentianales</taxon>
        <taxon>Rubiaceae</taxon>
        <taxon>Cinchonoideae</taxon>
        <taxon>Cinchoneae</taxon>
        <taxon>Cinchona</taxon>
    </lineage>
</organism>
<dbReference type="GO" id="GO:0010468">
    <property type="term" value="P:regulation of gene expression"/>
    <property type="evidence" value="ECO:0007669"/>
    <property type="project" value="UniProtKB-ARBA"/>
</dbReference>
<evidence type="ECO:0000313" key="4">
    <source>
        <dbReference type="EMBL" id="KAL3502350.1"/>
    </source>
</evidence>
<feature type="region of interest" description="Disordered" evidence="2">
    <location>
        <begin position="1"/>
        <end position="117"/>
    </location>
</feature>
<dbReference type="Proteomes" id="UP001630127">
    <property type="component" value="Unassembled WGS sequence"/>
</dbReference>
<evidence type="ECO:0000259" key="3">
    <source>
        <dbReference type="Pfam" id="PF04504"/>
    </source>
</evidence>
<evidence type="ECO:0000256" key="2">
    <source>
        <dbReference type="SAM" id="MobiDB-lite"/>
    </source>
</evidence>
<feature type="compositionally biased region" description="Basic and acidic residues" evidence="2">
    <location>
        <begin position="250"/>
        <end position="267"/>
    </location>
</feature>
<feature type="compositionally biased region" description="Acidic residues" evidence="2">
    <location>
        <begin position="26"/>
        <end position="48"/>
    </location>
</feature>
<feature type="domain" description="Glabrous enhancer-binding protein-like DBD" evidence="3">
    <location>
        <begin position="132"/>
        <end position="236"/>
    </location>
</feature>
<feature type="region of interest" description="Disordered" evidence="2">
    <location>
        <begin position="239"/>
        <end position="267"/>
    </location>
</feature>
<dbReference type="PANTHER" id="PTHR31662:SF33">
    <property type="entry name" value="DNA-BINDING STOREKEEPER PROTEIN TRANSCRIPTIONAL REGULATOR-LIKE PROTEIN"/>
    <property type="match status" value="1"/>
</dbReference>
<proteinExistence type="inferred from homology"/>
<comment type="similarity">
    <text evidence="1">Belongs to the GeBP family.</text>
</comment>
<gene>
    <name evidence="4" type="ORF">ACH5RR_036799</name>
</gene>
<dbReference type="InterPro" id="IPR007592">
    <property type="entry name" value="GEBP"/>
</dbReference>
<evidence type="ECO:0000256" key="1">
    <source>
        <dbReference type="ARBA" id="ARBA00010820"/>
    </source>
</evidence>
<dbReference type="EMBL" id="JBJUIK010000015">
    <property type="protein sequence ID" value="KAL3502350.1"/>
    <property type="molecule type" value="Genomic_DNA"/>
</dbReference>
<protein>
    <recommendedName>
        <fullName evidence="3">Glabrous enhancer-binding protein-like DBD domain-containing protein</fullName>
    </recommendedName>
</protein>
<name>A0ABD2Y832_9GENT</name>
<feature type="region of interest" description="Disordered" evidence="2">
    <location>
        <begin position="201"/>
        <end position="225"/>
    </location>
</feature>
<dbReference type="InterPro" id="IPR053932">
    <property type="entry name" value="GeBP-like_DBD"/>
</dbReference>
<feature type="compositionally biased region" description="Basic and acidic residues" evidence="2">
    <location>
        <begin position="84"/>
        <end position="95"/>
    </location>
</feature>
<accession>A0ABD2Y832</accession>
<evidence type="ECO:0000313" key="5">
    <source>
        <dbReference type="Proteomes" id="UP001630127"/>
    </source>
</evidence>
<comment type="caution">
    <text evidence="4">The sequence shown here is derived from an EMBL/GenBank/DDBJ whole genome shotgun (WGS) entry which is preliminary data.</text>
</comment>
<dbReference type="Pfam" id="PF04504">
    <property type="entry name" value="GeBP-like_DBD"/>
    <property type="match status" value="1"/>
</dbReference>
<dbReference type="PANTHER" id="PTHR31662">
    <property type="entry name" value="BNAANNG10740D PROTEIN-RELATED"/>
    <property type="match status" value="1"/>
</dbReference>
<sequence length="363" mass="41504">MAPKSHPCLPLKRSPSDSSPPPQKPDEEEEESQGDGDCQEDISEENEEENSRILPRSQHAAVQVEKKQITEEVIPPNLYPSASKSDHFDGAEFSKKNIPKRPKKGLKDGTRKSKRRRIILGNKKDPGLIGTRVFTEEDEVTILKGMIDFGQSQNVSDLSALSINAFHEFLKGKLHFDFTKTQIYEKVRRLKEKYLKNLKTNKKKRARKSEISEEGNNVSSKPHESEAFELSKRIWDGSDVNGESMTTDLKSGKKESDGKDNVVRNDDDEVNKVEDEEDDGVGFWSNYPFLKDSFDVKNAGLLWMPGSFSVFTRENMNLIESVRAKELEIKWKELLVEEIELFLKKLNWRTELMKLVLDAMKNG</sequence>